<feature type="transmembrane region" description="Helical" evidence="7">
    <location>
        <begin position="331"/>
        <end position="352"/>
    </location>
</feature>
<keyword evidence="10" id="KW-1185">Reference proteome</keyword>
<keyword evidence="5 7" id="KW-0472">Membrane</keyword>
<keyword evidence="3 7" id="KW-0812">Transmembrane</keyword>
<dbReference type="AlphaFoldDB" id="A0AAU9KMC7"/>
<reference evidence="9" key="1">
    <citation type="submission" date="2021-09" db="EMBL/GenBank/DDBJ databases">
        <authorList>
            <consortium name="AG Swart"/>
            <person name="Singh M."/>
            <person name="Singh A."/>
            <person name="Seah K."/>
            <person name="Emmerich C."/>
        </authorList>
    </citation>
    <scope>NUCLEOTIDE SEQUENCE</scope>
    <source>
        <strain evidence="9">ATCC30299</strain>
    </source>
</reference>
<evidence type="ECO:0000256" key="3">
    <source>
        <dbReference type="ARBA" id="ARBA00022692"/>
    </source>
</evidence>
<evidence type="ECO:0000256" key="6">
    <source>
        <dbReference type="ARBA" id="ARBA00023180"/>
    </source>
</evidence>
<feature type="transmembrane region" description="Helical" evidence="7">
    <location>
        <begin position="249"/>
        <end position="273"/>
    </location>
</feature>
<dbReference type="PANTHER" id="PTHR12385">
    <property type="entry name" value="CHOLINE TRANSPORTER-LIKE (SLC FAMILY 44)"/>
    <property type="match status" value="1"/>
</dbReference>
<sequence length="651" mass="74794">MGGKSSKTEDPDNEDPKKPDDNKDKKSDSKSKYMDPDYKGEPLSDDLSNGPVEKRRCTDCLCCLVFLAFAVTWFVVGITGFSEGNPYLLTYPYDSDGNQCGRPGENAEHYDYLYFPFPISGYLDYRVCVKHCPKHYNSTVDCYKIEKFHYTCTFLFENISDAPDPTYGYIKGIYPSDGYLDRFCLPDSDAEVGWVKYGYDEVSDKIDVTVLTKWIGDVWNCWEVMFIVAAIAFVIGGVYMFVLRYCLGVLVWISIIVFWIFLILCASFLLWAAENKYQEDTDKDTRTTLYVCSGIMWGIVGVYFLYILCMCNRIRLAVAIMKAGTLYIRDVWYAMLVPPVFFVVIIAFYIWWVLATLWLYSSGDIKQHGDTAFAEAEWNNDTRNAFYFEFFGILWINAILIALCEFILAASVCIWYFSCGSDHGAQRPISRPIWWAFRYHLGTLAFGSFILAVIWAIKYILMYIQARIKAVNRDGKSKALLLLLRCLTCYVVCFERFVKFLNKNAFIQCALNSTSFCTAARDAFFLILRNGFRFLALGSIGHVFQFLGKWMIAIIATFAGYMIITHASRWSDKLHSPIFPTIVFLLIAYIIASLFMGIYSMACDAILHCFLADEELCKNKDRPPQHAPEMLKDFLDKERKKESKQKCCCCC</sequence>
<comment type="caution">
    <text evidence="9">The sequence shown here is derived from an EMBL/GenBank/DDBJ whole genome shotgun (WGS) entry which is preliminary data.</text>
</comment>
<evidence type="ECO:0000256" key="1">
    <source>
        <dbReference type="ARBA" id="ARBA00004141"/>
    </source>
</evidence>
<organism evidence="9 10">
    <name type="scientific">Blepharisma stoltei</name>
    <dbReference type="NCBI Taxonomy" id="1481888"/>
    <lineage>
        <taxon>Eukaryota</taxon>
        <taxon>Sar</taxon>
        <taxon>Alveolata</taxon>
        <taxon>Ciliophora</taxon>
        <taxon>Postciliodesmatophora</taxon>
        <taxon>Heterotrichea</taxon>
        <taxon>Heterotrichida</taxon>
        <taxon>Blepharismidae</taxon>
        <taxon>Blepharisma</taxon>
    </lineage>
</organism>
<keyword evidence="6" id="KW-0325">Glycoprotein</keyword>
<accession>A0AAU9KMC7</accession>
<gene>
    <name evidence="9" type="ORF">BSTOLATCC_MIC63713</name>
</gene>
<dbReference type="EMBL" id="CAJZBQ010000062">
    <property type="protein sequence ID" value="CAG9335236.1"/>
    <property type="molecule type" value="Genomic_DNA"/>
</dbReference>
<feature type="transmembrane region" description="Helical" evidence="7">
    <location>
        <begin position="480"/>
        <end position="498"/>
    </location>
</feature>
<keyword evidence="4 7" id="KW-1133">Transmembrane helix</keyword>
<comment type="subcellular location">
    <subcellularLocation>
        <location evidence="7">Cell membrane</location>
        <topology evidence="7">Multi-pass membrane protein</topology>
    </subcellularLocation>
    <subcellularLocation>
        <location evidence="1">Membrane</location>
        <topology evidence="1">Multi-pass membrane protein</topology>
    </subcellularLocation>
</comment>
<evidence type="ECO:0000313" key="9">
    <source>
        <dbReference type="EMBL" id="CAG9335236.1"/>
    </source>
</evidence>
<evidence type="ECO:0000256" key="4">
    <source>
        <dbReference type="ARBA" id="ARBA00022989"/>
    </source>
</evidence>
<feature type="transmembrane region" description="Helical" evidence="7">
    <location>
        <begin position="439"/>
        <end position="460"/>
    </location>
</feature>
<dbReference type="GO" id="GO:0022857">
    <property type="term" value="F:transmembrane transporter activity"/>
    <property type="evidence" value="ECO:0007669"/>
    <property type="project" value="UniProtKB-UniRule"/>
</dbReference>
<feature type="transmembrane region" description="Helical" evidence="7">
    <location>
        <begin position="224"/>
        <end position="242"/>
    </location>
</feature>
<evidence type="ECO:0000256" key="7">
    <source>
        <dbReference type="RuleBase" id="RU368066"/>
    </source>
</evidence>
<dbReference type="InterPro" id="IPR007603">
    <property type="entry name" value="Choline_transptr-like"/>
</dbReference>
<feature type="compositionally biased region" description="Basic and acidic residues" evidence="8">
    <location>
        <begin position="1"/>
        <end position="42"/>
    </location>
</feature>
<proteinExistence type="inferred from homology"/>
<dbReference type="Proteomes" id="UP001162131">
    <property type="component" value="Unassembled WGS sequence"/>
</dbReference>
<evidence type="ECO:0000256" key="8">
    <source>
        <dbReference type="SAM" id="MobiDB-lite"/>
    </source>
</evidence>
<evidence type="ECO:0000256" key="2">
    <source>
        <dbReference type="ARBA" id="ARBA00007168"/>
    </source>
</evidence>
<feature type="transmembrane region" description="Helical" evidence="7">
    <location>
        <begin position="288"/>
        <end position="310"/>
    </location>
</feature>
<protein>
    <recommendedName>
        <fullName evidence="7">Choline transporter-like protein</fullName>
    </recommendedName>
</protein>
<dbReference type="Pfam" id="PF04515">
    <property type="entry name" value="Choline_transpo"/>
    <property type="match status" value="1"/>
</dbReference>
<dbReference type="PANTHER" id="PTHR12385:SF14">
    <property type="entry name" value="CHOLINE TRANSPORTER-LIKE 2"/>
    <property type="match status" value="1"/>
</dbReference>
<dbReference type="GO" id="GO:0005886">
    <property type="term" value="C:plasma membrane"/>
    <property type="evidence" value="ECO:0007669"/>
    <property type="project" value="UniProtKB-SubCell"/>
</dbReference>
<evidence type="ECO:0000313" key="10">
    <source>
        <dbReference type="Proteomes" id="UP001162131"/>
    </source>
</evidence>
<feature type="transmembrane region" description="Helical" evidence="7">
    <location>
        <begin position="578"/>
        <end position="599"/>
    </location>
</feature>
<evidence type="ECO:0000256" key="5">
    <source>
        <dbReference type="ARBA" id="ARBA00023136"/>
    </source>
</evidence>
<name>A0AAU9KMC7_9CILI</name>
<feature type="transmembrane region" description="Helical" evidence="7">
    <location>
        <begin position="547"/>
        <end position="566"/>
    </location>
</feature>
<feature type="region of interest" description="Disordered" evidence="8">
    <location>
        <begin position="1"/>
        <end position="51"/>
    </location>
</feature>
<comment type="function">
    <text evidence="7">Choline transporter.</text>
</comment>
<comment type="similarity">
    <text evidence="2 7">Belongs to the CTL (choline transporter-like) family.</text>
</comment>
<feature type="transmembrane region" description="Helical" evidence="7">
    <location>
        <begin position="393"/>
        <end position="418"/>
    </location>
</feature>
<feature type="transmembrane region" description="Helical" evidence="7">
    <location>
        <begin position="61"/>
        <end position="81"/>
    </location>
</feature>